<feature type="domain" description="HTH tetR-type" evidence="5">
    <location>
        <begin position="39"/>
        <end position="99"/>
    </location>
</feature>
<dbReference type="Gene3D" id="1.10.357.10">
    <property type="entry name" value="Tetracycline Repressor, domain 2"/>
    <property type="match status" value="1"/>
</dbReference>
<evidence type="ECO:0000313" key="7">
    <source>
        <dbReference type="Proteomes" id="UP000663992"/>
    </source>
</evidence>
<organism evidence="6 7">
    <name type="scientific">Bowmanella yangjiangensis</name>
    <dbReference type="NCBI Taxonomy" id="2811230"/>
    <lineage>
        <taxon>Bacteria</taxon>
        <taxon>Pseudomonadati</taxon>
        <taxon>Pseudomonadota</taxon>
        <taxon>Gammaproteobacteria</taxon>
        <taxon>Alteromonadales</taxon>
        <taxon>Alteromonadaceae</taxon>
        <taxon>Bowmanella</taxon>
    </lineage>
</organism>
<keyword evidence="3" id="KW-0804">Transcription</keyword>
<keyword evidence="2 4" id="KW-0238">DNA-binding</keyword>
<evidence type="ECO:0000313" key="6">
    <source>
        <dbReference type="EMBL" id="MBN7818575.1"/>
    </source>
</evidence>
<dbReference type="RefSeq" id="WP_206592394.1">
    <property type="nucleotide sequence ID" value="NZ_JAFKCS010000001.1"/>
</dbReference>
<protein>
    <submittedName>
        <fullName evidence="6">TetR/AcrR family transcriptional regulator</fullName>
    </submittedName>
</protein>
<dbReference type="InterPro" id="IPR001647">
    <property type="entry name" value="HTH_TetR"/>
</dbReference>
<feature type="DNA-binding region" description="H-T-H motif" evidence="4">
    <location>
        <begin position="62"/>
        <end position="81"/>
    </location>
</feature>
<dbReference type="PANTHER" id="PTHR30055">
    <property type="entry name" value="HTH-TYPE TRANSCRIPTIONAL REGULATOR RUTR"/>
    <property type="match status" value="1"/>
</dbReference>
<evidence type="ECO:0000259" key="5">
    <source>
        <dbReference type="PROSITE" id="PS50977"/>
    </source>
</evidence>
<comment type="caution">
    <text evidence="6">The sequence shown here is derived from an EMBL/GenBank/DDBJ whole genome shotgun (WGS) entry which is preliminary data.</text>
</comment>
<keyword evidence="1" id="KW-0805">Transcription regulation</keyword>
<dbReference type="SUPFAM" id="SSF48498">
    <property type="entry name" value="Tetracyclin repressor-like, C-terminal domain"/>
    <property type="match status" value="1"/>
</dbReference>
<name>A0ABS3CQJ8_9ALTE</name>
<dbReference type="PROSITE" id="PS50977">
    <property type="entry name" value="HTH_TETR_2"/>
    <property type="match status" value="1"/>
</dbReference>
<accession>A0ABS3CQJ8</accession>
<dbReference type="InterPro" id="IPR036271">
    <property type="entry name" value="Tet_transcr_reg_TetR-rel_C_sf"/>
</dbReference>
<dbReference type="PANTHER" id="PTHR30055:SF234">
    <property type="entry name" value="HTH-TYPE TRANSCRIPTIONAL REGULATOR BETI"/>
    <property type="match status" value="1"/>
</dbReference>
<dbReference type="EMBL" id="JAFKCS010000001">
    <property type="protein sequence ID" value="MBN7818575.1"/>
    <property type="molecule type" value="Genomic_DNA"/>
</dbReference>
<evidence type="ECO:0000256" key="3">
    <source>
        <dbReference type="ARBA" id="ARBA00023163"/>
    </source>
</evidence>
<evidence type="ECO:0000256" key="2">
    <source>
        <dbReference type="ARBA" id="ARBA00023125"/>
    </source>
</evidence>
<gene>
    <name evidence="6" type="ORF">J0A65_01800</name>
</gene>
<keyword evidence="7" id="KW-1185">Reference proteome</keyword>
<evidence type="ECO:0000256" key="1">
    <source>
        <dbReference type="ARBA" id="ARBA00023015"/>
    </source>
</evidence>
<reference evidence="6 7" key="1">
    <citation type="submission" date="2021-03" db="EMBL/GenBank/DDBJ databases">
        <title>novel species isolated from a fishpond in China.</title>
        <authorList>
            <person name="Lu H."/>
            <person name="Cai Z."/>
        </authorList>
    </citation>
    <scope>NUCLEOTIDE SEQUENCE [LARGE SCALE GENOMIC DNA]</scope>
    <source>
        <strain evidence="6 7">Y57</strain>
    </source>
</reference>
<dbReference type="InterPro" id="IPR050109">
    <property type="entry name" value="HTH-type_TetR-like_transc_reg"/>
</dbReference>
<dbReference type="Proteomes" id="UP000663992">
    <property type="component" value="Unassembled WGS sequence"/>
</dbReference>
<evidence type="ECO:0000256" key="4">
    <source>
        <dbReference type="PROSITE-ProRule" id="PRU00335"/>
    </source>
</evidence>
<dbReference type="SUPFAM" id="SSF46689">
    <property type="entry name" value="Homeodomain-like"/>
    <property type="match status" value="1"/>
</dbReference>
<sequence>MTIRQVDDSSKMNFKIGCDTDKSPCLFKKFKTKRQQAIAEREQVLLCLAERLMEEHGFSGLTMDKLVAACDYSKGTVYNHFSSKEDLLSALCIKAMKTELQLFHKASNFKGNAREKLLALCFAYRLHALLHPTLFYCVLTSKTPAVAERASQERLDTQFVLEQQLAEVCNQLFVLAMEDGDLQGREEAEFAQLSFAAWAMAFGSTALMLAASTAQLVQALEEEKTLMFNMNLMLDGMQWLPLSSEFDYWDSWQRVGMEVFADELSTLKEHSKHSGAKGKIT</sequence>
<proteinExistence type="predicted"/>
<dbReference type="PRINTS" id="PR00455">
    <property type="entry name" value="HTHTETR"/>
</dbReference>
<dbReference type="InterPro" id="IPR009057">
    <property type="entry name" value="Homeodomain-like_sf"/>
</dbReference>
<dbReference type="Pfam" id="PF00440">
    <property type="entry name" value="TetR_N"/>
    <property type="match status" value="1"/>
</dbReference>